<proteinExistence type="evidence at transcript level"/>
<name>A0A023FQ78_AMBCJ</name>
<feature type="chain" id="PRO_5001517184" evidence="1">
    <location>
        <begin position="17"/>
        <end position="156"/>
    </location>
</feature>
<dbReference type="AlphaFoldDB" id="A0A023FQ78"/>
<feature type="signal peptide" evidence="1">
    <location>
        <begin position="1"/>
        <end position="16"/>
    </location>
</feature>
<keyword evidence="1" id="KW-0732">Signal</keyword>
<organism evidence="2">
    <name type="scientific">Amblyomma cajennense</name>
    <name type="common">Cayenne tick</name>
    <name type="synonym">Acarus cajennensis</name>
    <dbReference type="NCBI Taxonomy" id="34607"/>
    <lineage>
        <taxon>Eukaryota</taxon>
        <taxon>Metazoa</taxon>
        <taxon>Ecdysozoa</taxon>
        <taxon>Arthropoda</taxon>
        <taxon>Chelicerata</taxon>
        <taxon>Arachnida</taxon>
        <taxon>Acari</taxon>
        <taxon>Parasitiformes</taxon>
        <taxon>Ixodida</taxon>
        <taxon>Ixodoidea</taxon>
        <taxon>Ixodidae</taxon>
        <taxon>Amblyomminae</taxon>
        <taxon>Amblyomma</taxon>
    </lineage>
</organism>
<reference evidence="2" key="1">
    <citation type="submission" date="2014-03" db="EMBL/GenBank/DDBJ databases">
        <title>The sialotranscriptome of Amblyomma triste, Amblyomma parvum and Amblyomma cajennense ticks, uncovered by 454-based RNA-seq.</title>
        <authorList>
            <person name="Garcia G.R."/>
            <person name="Gardinassi L.G."/>
            <person name="Ribeiro J.M."/>
            <person name="Anatriello E."/>
            <person name="Ferreira B.R."/>
            <person name="Moreira H.N."/>
            <person name="Mafra C."/>
            <person name="Olegario M.M."/>
            <person name="Szabo P.J."/>
            <person name="Miranda-Santos I.K."/>
            <person name="Maruyama S.R."/>
        </authorList>
    </citation>
    <scope>NUCLEOTIDE SEQUENCE</scope>
    <source>
        <strain evidence="2">Uberlandia</strain>
        <tissue evidence="2">Salivary glands</tissue>
    </source>
</reference>
<sequence length="156" mass="17659">MGAALFWMVVLATTIAQDILVHSQSLFWDSPWESHSYYDGLWPYTYDSYGSSWQTRGLQDRGTSGLLEDTGGVKGARGASMGGRSSSRFGGDYGFPRYGGSARVSRYGIDYGSRRNRRPLSSAYSFASSYADSGSYPRYTNEFHGREHPQSWYWYW</sequence>
<accession>A0A023FQ78</accession>
<evidence type="ECO:0000313" key="2">
    <source>
        <dbReference type="EMBL" id="JAC23916.1"/>
    </source>
</evidence>
<dbReference type="EMBL" id="GBBK01000566">
    <property type="protein sequence ID" value="JAC23916.1"/>
    <property type="molecule type" value="mRNA"/>
</dbReference>
<evidence type="ECO:0000256" key="1">
    <source>
        <dbReference type="SAM" id="SignalP"/>
    </source>
</evidence>
<protein>
    <submittedName>
        <fullName evidence="2">Putative glycine-rich secreted protein</fullName>
    </submittedName>
</protein>